<reference evidence="5" key="1">
    <citation type="submission" date="2023-07" db="EMBL/GenBank/DDBJ databases">
        <authorList>
            <person name="Luz R."/>
            <person name="Cordeiro R."/>
            <person name="Fonseca A."/>
            <person name="Goncalves V."/>
        </authorList>
    </citation>
    <scope>NUCLEOTIDE SEQUENCE [LARGE SCALE GENOMIC DNA]</scope>
    <source>
        <strain evidence="5">BACA0444</strain>
    </source>
</reference>
<dbReference type="Pfam" id="PF26355">
    <property type="entry name" value="HTH_VMAP-M9"/>
    <property type="match status" value="1"/>
</dbReference>
<accession>A0AAE4JYA7</accession>
<evidence type="ECO:0000313" key="5">
    <source>
        <dbReference type="Proteomes" id="UP001268256"/>
    </source>
</evidence>
<dbReference type="PRINTS" id="PR00364">
    <property type="entry name" value="DISEASERSIST"/>
</dbReference>
<protein>
    <submittedName>
        <fullName evidence="4">NB-ARC domain-containing protein</fullName>
    </submittedName>
</protein>
<name>A0AAE4JYA7_9CYAN</name>
<keyword evidence="5" id="KW-1185">Reference proteome</keyword>
<comment type="caution">
    <text evidence="4">The sequence shown here is derived from an EMBL/GenBank/DDBJ whole genome shotgun (WGS) entry which is preliminary data.</text>
</comment>
<dbReference type="AlphaFoldDB" id="A0AAE4JYA7"/>
<dbReference type="EMBL" id="JAVMIP010000001">
    <property type="protein sequence ID" value="MDS3859527.1"/>
    <property type="molecule type" value="Genomic_DNA"/>
</dbReference>
<dbReference type="PANTHER" id="PTHR47691">
    <property type="entry name" value="REGULATOR-RELATED"/>
    <property type="match status" value="1"/>
</dbReference>
<evidence type="ECO:0000313" key="4">
    <source>
        <dbReference type="EMBL" id="MDS3859527.1"/>
    </source>
</evidence>
<feature type="region of interest" description="Disordered" evidence="1">
    <location>
        <begin position="90"/>
        <end position="110"/>
    </location>
</feature>
<feature type="domain" description="NB-ARC" evidence="2">
    <location>
        <begin position="143"/>
        <end position="237"/>
    </location>
</feature>
<evidence type="ECO:0000259" key="2">
    <source>
        <dbReference type="Pfam" id="PF00931"/>
    </source>
</evidence>
<dbReference type="InterPro" id="IPR058651">
    <property type="entry name" value="HTH_VMAP-M9"/>
</dbReference>
<dbReference type="InterPro" id="IPR002182">
    <property type="entry name" value="NB-ARC"/>
</dbReference>
<feature type="domain" description="vWA-MoxR associated protein N-terminal HTH" evidence="3">
    <location>
        <begin position="1"/>
        <end position="85"/>
    </location>
</feature>
<dbReference type="SUPFAM" id="SSF52540">
    <property type="entry name" value="P-loop containing nucleoside triphosphate hydrolases"/>
    <property type="match status" value="1"/>
</dbReference>
<dbReference type="InterPro" id="IPR027417">
    <property type="entry name" value="P-loop_NTPase"/>
</dbReference>
<gene>
    <name evidence="4" type="ORF">RIF25_01770</name>
</gene>
<dbReference type="PANTHER" id="PTHR47691:SF3">
    <property type="entry name" value="HTH-TYPE TRANSCRIPTIONAL REGULATOR RV0890C-RELATED"/>
    <property type="match status" value="1"/>
</dbReference>
<dbReference type="RefSeq" id="WP_322876837.1">
    <property type="nucleotide sequence ID" value="NZ_JAVMIP010000001.1"/>
</dbReference>
<sequence length="504" mass="56335">MDFGQGLAVADETIFTKTGRRLGQVERAVLAGCWQEQTYEEIADQTGYSLSYINRTVAPKLWQTLSYALEERVTKKNFRFCLERHWRNHQAPDAHPDTNPSSPTSAPELAPKLAIESSPATPPPALDWGDALDVSFFYGRTSELQTLENWIVQDRCRLVGILGLGGMGKTSLSIKLAQTVQGDFEIIIWRTVRNAPHLTTLLADLIPLLSRQQTTQASLSQFLELLRQSRCLLVLDNLETLLDAQAAGQFRPGYEDYGELLRLVGETPHPSCLVVTSRERPTEISVLAGTEAAVRLWQLEGSWDVAQALFAAKNLKGTIPEQQELGHRYSYCPLMLKIIATSIQDLFNGEIAAFLATEALFFNGVRRLLDQQFQRLSPLEQTVMYELAIGREGLGLEALLEMGLTPLPKRKLLETLEALTTRCLIEKQTQGYTQQPVVMEYVTDVLVEQVTAELLTGELNLFLTHALLQASRKDYIRTTQARLILQPIAANLQAQFPTPASLNQ</sequence>
<evidence type="ECO:0000259" key="3">
    <source>
        <dbReference type="Pfam" id="PF26355"/>
    </source>
</evidence>
<dbReference type="Pfam" id="PF00931">
    <property type="entry name" value="NB-ARC"/>
    <property type="match status" value="1"/>
</dbReference>
<dbReference type="Proteomes" id="UP001268256">
    <property type="component" value="Unassembled WGS sequence"/>
</dbReference>
<proteinExistence type="predicted"/>
<organism evidence="4 5">
    <name type="scientific">Pseudocalidococcus azoricus BACA0444</name>
    <dbReference type="NCBI Taxonomy" id="2918990"/>
    <lineage>
        <taxon>Bacteria</taxon>
        <taxon>Bacillati</taxon>
        <taxon>Cyanobacteriota</taxon>
        <taxon>Cyanophyceae</taxon>
        <taxon>Acaryochloridales</taxon>
        <taxon>Thermosynechococcaceae</taxon>
        <taxon>Pseudocalidococcus</taxon>
        <taxon>Pseudocalidococcus azoricus</taxon>
    </lineage>
</organism>
<dbReference type="Gene3D" id="3.40.50.300">
    <property type="entry name" value="P-loop containing nucleotide triphosphate hydrolases"/>
    <property type="match status" value="1"/>
</dbReference>
<evidence type="ECO:0000256" key="1">
    <source>
        <dbReference type="SAM" id="MobiDB-lite"/>
    </source>
</evidence>
<dbReference type="GO" id="GO:0043531">
    <property type="term" value="F:ADP binding"/>
    <property type="evidence" value="ECO:0007669"/>
    <property type="project" value="InterPro"/>
</dbReference>